<keyword evidence="8 17" id="KW-0521">NADP</keyword>
<comment type="function">
    <text evidence="17">Catalyzes the dehydration of the S-form of NAD(P)HX at the expense of ADP, which is converted to AMP. Together with NAD(P)HX epimerase, which catalyzes the epimerization of the S- and R-forms, the enzyme allows the repair of both epimers of NAD(P)HX, a damaged form of NAD(P)H that is a result of enzymatic or heat-dependent hydration.</text>
</comment>
<feature type="binding site" evidence="18">
    <location>
        <position position="173"/>
    </location>
    <ligand>
        <name>K(+)</name>
        <dbReference type="ChEBI" id="CHEBI:29103"/>
    </ligand>
</feature>
<reference evidence="22 23" key="1">
    <citation type="submission" date="2021-03" db="EMBL/GenBank/DDBJ databases">
        <title>Aliifodinibius sp. nov., a new bacterium isolated from saline soil.</title>
        <authorList>
            <person name="Galisteo C."/>
            <person name="De La Haba R."/>
            <person name="Sanchez-Porro C."/>
            <person name="Ventosa A."/>
        </authorList>
    </citation>
    <scope>NUCLEOTIDE SEQUENCE [LARGE SCALE GENOMIC DNA]</scope>
    <source>
        <strain evidence="22 23">1BSP15-2V2</strain>
    </source>
</reference>
<comment type="cofactor">
    <cofactor evidence="17">
        <name>Mg(2+)</name>
        <dbReference type="ChEBI" id="CHEBI:18420"/>
    </cofactor>
</comment>
<feature type="binding site" evidence="18">
    <location>
        <begin position="66"/>
        <end position="70"/>
    </location>
    <ligand>
        <name>(6S)-NADPHX</name>
        <dbReference type="ChEBI" id="CHEBI:64076"/>
    </ligand>
</feature>
<comment type="cofactor">
    <cofactor evidence="18 19">
        <name>K(+)</name>
        <dbReference type="ChEBI" id="CHEBI:29103"/>
    </cofactor>
    <text evidence="18 19">Binds 1 potassium ion per subunit.</text>
</comment>
<evidence type="ECO:0000256" key="12">
    <source>
        <dbReference type="ARBA" id="ARBA00023239"/>
    </source>
</evidence>
<dbReference type="RefSeq" id="WP_265766660.1">
    <property type="nucleotide sequence ID" value="NZ_JAGGJA010000008.1"/>
</dbReference>
<protein>
    <recommendedName>
        <fullName evidence="19">Bifunctional NAD(P)H-hydrate repair enzyme</fullName>
    </recommendedName>
    <alternativeName>
        <fullName evidence="19">Nicotinamide nucleotide repair protein</fullName>
    </alternativeName>
    <domain>
        <recommendedName>
            <fullName evidence="19">ADP-dependent (S)-NAD(P)H-hydrate dehydratase</fullName>
            <ecNumber evidence="19">4.2.1.136</ecNumber>
        </recommendedName>
        <alternativeName>
            <fullName evidence="19">ADP-dependent NAD(P)HX dehydratase</fullName>
        </alternativeName>
    </domain>
    <domain>
        <recommendedName>
            <fullName evidence="19">NAD(P)H-hydrate epimerase</fullName>
            <ecNumber evidence="19">5.1.99.6</ecNumber>
        </recommendedName>
    </domain>
</protein>
<feature type="binding site" evidence="18">
    <location>
        <begin position="141"/>
        <end position="147"/>
    </location>
    <ligand>
        <name>(6S)-NADPHX</name>
        <dbReference type="ChEBI" id="CHEBI:64076"/>
    </ligand>
</feature>
<evidence type="ECO:0000256" key="17">
    <source>
        <dbReference type="HAMAP-Rule" id="MF_01965"/>
    </source>
</evidence>
<dbReference type="InterPro" id="IPR029056">
    <property type="entry name" value="Ribokinase-like"/>
</dbReference>
<comment type="similarity">
    <text evidence="4 19">In the C-terminal section; belongs to the NnrD/CARKD family.</text>
</comment>
<evidence type="ECO:0000256" key="2">
    <source>
        <dbReference type="ARBA" id="ARBA00000909"/>
    </source>
</evidence>
<dbReference type="Gene3D" id="3.40.50.10260">
    <property type="entry name" value="YjeF N-terminal domain"/>
    <property type="match status" value="1"/>
</dbReference>
<evidence type="ECO:0000256" key="16">
    <source>
        <dbReference type="ARBA" id="ARBA00049209"/>
    </source>
</evidence>
<evidence type="ECO:0000256" key="9">
    <source>
        <dbReference type="ARBA" id="ARBA00022958"/>
    </source>
</evidence>
<comment type="catalytic activity">
    <reaction evidence="2 18 19">
        <text>(6R)-NADPHX = (6S)-NADPHX</text>
        <dbReference type="Rhea" id="RHEA:32227"/>
        <dbReference type="ChEBI" id="CHEBI:64076"/>
        <dbReference type="ChEBI" id="CHEBI:64077"/>
        <dbReference type="EC" id="5.1.99.6"/>
    </reaction>
</comment>
<dbReference type="HAMAP" id="MF_01966">
    <property type="entry name" value="NADHX_epimerase"/>
    <property type="match status" value="1"/>
</dbReference>
<feature type="binding site" evidence="17">
    <location>
        <position position="268"/>
    </location>
    <ligand>
        <name>(6S)-NADPHX</name>
        <dbReference type="ChEBI" id="CHEBI:64076"/>
    </ligand>
</feature>
<feature type="domain" description="YjeF C-terminal" evidence="20">
    <location>
        <begin position="233"/>
        <end position="506"/>
    </location>
</feature>
<dbReference type="NCBIfam" id="TIGR00197">
    <property type="entry name" value="yjeF_nterm"/>
    <property type="match status" value="1"/>
</dbReference>
<keyword evidence="10 17" id="KW-0520">NAD</keyword>
<dbReference type="PIRSF" id="PIRSF017184">
    <property type="entry name" value="Nnr"/>
    <property type="match status" value="1"/>
</dbReference>
<evidence type="ECO:0000256" key="13">
    <source>
        <dbReference type="ARBA" id="ARBA00023268"/>
    </source>
</evidence>
<dbReference type="PROSITE" id="PS51385">
    <property type="entry name" value="YJEF_N"/>
    <property type="match status" value="1"/>
</dbReference>
<organism evidence="22 23">
    <name type="scientific">Fodinibius salsisoli</name>
    <dbReference type="NCBI Taxonomy" id="2820877"/>
    <lineage>
        <taxon>Bacteria</taxon>
        <taxon>Pseudomonadati</taxon>
        <taxon>Balneolota</taxon>
        <taxon>Balneolia</taxon>
        <taxon>Balneolales</taxon>
        <taxon>Balneolaceae</taxon>
        <taxon>Fodinibius</taxon>
    </lineage>
</organism>
<dbReference type="NCBIfam" id="TIGR00196">
    <property type="entry name" value="yjeF_cterm"/>
    <property type="match status" value="1"/>
</dbReference>
<comment type="similarity">
    <text evidence="17">Belongs to the NnrD/CARKD family.</text>
</comment>
<dbReference type="PANTHER" id="PTHR12592">
    <property type="entry name" value="ATP-DEPENDENT (S)-NAD(P)H-HYDRATE DEHYDRATASE FAMILY MEMBER"/>
    <property type="match status" value="1"/>
</dbReference>
<comment type="similarity">
    <text evidence="18">Belongs to the NnrE/AIBP family.</text>
</comment>
<evidence type="ECO:0000256" key="3">
    <source>
        <dbReference type="ARBA" id="ARBA00006001"/>
    </source>
</evidence>
<dbReference type="InterPro" id="IPR030677">
    <property type="entry name" value="Nnr"/>
</dbReference>
<accession>A0ABT3PPW2</accession>
<dbReference type="PROSITE" id="PS51383">
    <property type="entry name" value="YJEF_C_3"/>
    <property type="match status" value="1"/>
</dbReference>
<comment type="catalytic activity">
    <reaction evidence="15 17 19">
        <text>(6S)-NADHX + ADP = AMP + phosphate + NADH + H(+)</text>
        <dbReference type="Rhea" id="RHEA:32223"/>
        <dbReference type="ChEBI" id="CHEBI:15378"/>
        <dbReference type="ChEBI" id="CHEBI:43474"/>
        <dbReference type="ChEBI" id="CHEBI:57945"/>
        <dbReference type="ChEBI" id="CHEBI:64074"/>
        <dbReference type="ChEBI" id="CHEBI:456215"/>
        <dbReference type="ChEBI" id="CHEBI:456216"/>
        <dbReference type="EC" id="4.2.1.136"/>
    </reaction>
</comment>
<dbReference type="InterPro" id="IPR004443">
    <property type="entry name" value="YjeF_N_dom"/>
</dbReference>
<dbReference type="Pfam" id="PF01256">
    <property type="entry name" value="Carb_kinase"/>
    <property type="match status" value="1"/>
</dbReference>
<comment type="subunit">
    <text evidence="17">Homotetramer.</text>
</comment>
<evidence type="ECO:0000313" key="22">
    <source>
        <dbReference type="EMBL" id="MCW9707871.1"/>
    </source>
</evidence>
<dbReference type="InterPro" id="IPR000631">
    <property type="entry name" value="CARKD"/>
</dbReference>
<keyword evidence="5 18" id="KW-0479">Metal-binding</keyword>
<dbReference type="Proteomes" id="UP001207918">
    <property type="component" value="Unassembled WGS sequence"/>
</dbReference>
<feature type="binding site" evidence="18">
    <location>
        <position position="152"/>
    </location>
    <ligand>
        <name>(6S)-NADPHX</name>
        <dbReference type="ChEBI" id="CHEBI:64076"/>
    </ligand>
</feature>
<dbReference type="PANTHER" id="PTHR12592:SF0">
    <property type="entry name" value="ATP-DEPENDENT (S)-NAD(P)H-HYDRATE DEHYDRATASE"/>
    <property type="match status" value="1"/>
</dbReference>
<sequence>MLQAPPSHYLLTASLSQEVDHRTIEEVDIDGFTLMEVAGSSAAKKLLKDYKHAGWSHGLYLCGKGNNGGDTLVVARYLLQHDIAATIVFLSGTDDLSPDAQKNWELLQQFDDQDQLQHHKSWEAFTETDLEYSFIIDGMLGTGLDSDLRGSYTSAVQWANEQSTSVFAMDIPTGLHADTGQIMGESIQADRTFAFGGHKQGFYLEVGPAQTGDVTYCELPFPNQFKSSSNTFLLDESWVPRPTLQPGQHKYASGVLYIIAGSEGLTGAAQLAARSAWAEGLGAIILICPRGLLSIYEQTLPSIIKKPVGSKSDEHFTRQHLANVLEIIGKKEGAVLIGPGLGRQEGTIQFTNEFLSQNTRDAIIDADALWALAQQKDGWRKPDNTQWILTPHPGELGRFTDQAVADDYNRLTFVRNFSSDKQITVLSKGMPGIIGTSSGPCYLTNYNTRYFARAGNGDVLAGKIAAYVALGQEPDQSCANALLQGKQKLDSYLQDSSDLPEPKDFI</sequence>
<dbReference type="PROSITE" id="PS01049">
    <property type="entry name" value="YJEF_C_1"/>
    <property type="match status" value="1"/>
</dbReference>
<feature type="binding site" evidence="18">
    <location>
        <position position="67"/>
    </location>
    <ligand>
        <name>K(+)</name>
        <dbReference type="ChEBI" id="CHEBI:29103"/>
    </ligand>
</feature>
<feature type="binding site" evidence="18">
    <location>
        <position position="170"/>
    </location>
    <ligand>
        <name>(6S)-NADPHX</name>
        <dbReference type="ChEBI" id="CHEBI:64076"/>
    </ligand>
</feature>
<dbReference type="SUPFAM" id="SSF64153">
    <property type="entry name" value="YjeF N-terminal domain-like"/>
    <property type="match status" value="1"/>
</dbReference>
<dbReference type="Pfam" id="PF03853">
    <property type="entry name" value="YjeF_N"/>
    <property type="match status" value="1"/>
</dbReference>
<evidence type="ECO:0000256" key="15">
    <source>
        <dbReference type="ARBA" id="ARBA00048238"/>
    </source>
</evidence>
<evidence type="ECO:0000313" key="23">
    <source>
        <dbReference type="Proteomes" id="UP001207918"/>
    </source>
</evidence>
<proteinExistence type="inferred from homology"/>
<evidence type="ECO:0000256" key="6">
    <source>
        <dbReference type="ARBA" id="ARBA00022741"/>
    </source>
</evidence>
<comment type="catalytic activity">
    <reaction evidence="1 18 19">
        <text>(6R)-NADHX = (6S)-NADHX</text>
        <dbReference type="Rhea" id="RHEA:32215"/>
        <dbReference type="ChEBI" id="CHEBI:64074"/>
        <dbReference type="ChEBI" id="CHEBI:64075"/>
        <dbReference type="EC" id="5.1.99.6"/>
    </reaction>
</comment>
<dbReference type="EMBL" id="JAGGJA010000008">
    <property type="protein sequence ID" value="MCW9707871.1"/>
    <property type="molecule type" value="Genomic_DNA"/>
</dbReference>
<dbReference type="Gene3D" id="3.40.1190.20">
    <property type="match status" value="1"/>
</dbReference>
<keyword evidence="11 18" id="KW-0413">Isomerase</keyword>
<feature type="binding site" evidence="17">
    <location>
        <position position="458"/>
    </location>
    <ligand>
        <name>(6S)-NADPHX</name>
        <dbReference type="ChEBI" id="CHEBI:64076"/>
    </ligand>
</feature>
<dbReference type="EC" id="4.2.1.136" evidence="19"/>
<evidence type="ECO:0000256" key="1">
    <source>
        <dbReference type="ARBA" id="ARBA00000013"/>
    </source>
</evidence>
<comment type="function">
    <text evidence="18">Catalyzes the epimerization of the S- and R-forms of NAD(P)HX, a damaged form of NAD(P)H that is a result of enzymatic or heat-dependent hydration. This is a prerequisite for the S-specific NAD(P)H-hydrate dehydratase to allow the repair of both epimers of NAD(P)HX.</text>
</comment>
<evidence type="ECO:0000256" key="18">
    <source>
        <dbReference type="HAMAP-Rule" id="MF_01966"/>
    </source>
</evidence>
<evidence type="ECO:0000256" key="8">
    <source>
        <dbReference type="ARBA" id="ARBA00022857"/>
    </source>
</evidence>
<feature type="binding site" evidence="17">
    <location>
        <position position="340"/>
    </location>
    <ligand>
        <name>(6S)-NADPHX</name>
        <dbReference type="ChEBI" id="CHEBI:64076"/>
    </ligand>
</feature>
<keyword evidence="7 17" id="KW-0067">ATP-binding</keyword>
<feature type="binding site" evidence="17">
    <location>
        <position position="392"/>
    </location>
    <ligand>
        <name>(6S)-NADPHX</name>
        <dbReference type="ChEBI" id="CHEBI:64076"/>
    </ligand>
</feature>
<evidence type="ECO:0000256" key="5">
    <source>
        <dbReference type="ARBA" id="ARBA00022723"/>
    </source>
</evidence>
<dbReference type="PROSITE" id="PS01050">
    <property type="entry name" value="YJEF_C_2"/>
    <property type="match status" value="1"/>
</dbReference>
<keyword evidence="9 18" id="KW-0630">Potassium</keyword>
<keyword evidence="23" id="KW-1185">Reference proteome</keyword>
<dbReference type="SUPFAM" id="SSF53613">
    <property type="entry name" value="Ribokinase-like"/>
    <property type="match status" value="1"/>
</dbReference>
<feature type="binding site" evidence="17">
    <location>
        <position position="457"/>
    </location>
    <ligand>
        <name>AMP</name>
        <dbReference type="ChEBI" id="CHEBI:456215"/>
    </ligand>
</feature>
<dbReference type="InterPro" id="IPR017953">
    <property type="entry name" value="Carbohydrate_kinase_pred_CS"/>
</dbReference>
<evidence type="ECO:0000256" key="11">
    <source>
        <dbReference type="ARBA" id="ARBA00023235"/>
    </source>
</evidence>
<gene>
    <name evidence="18" type="primary">nnrE</name>
    <name evidence="17" type="synonym">nnrD</name>
    <name evidence="22" type="ORF">J6I44_13465</name>
</gene>
<comment type="caution">
    <text evidence="22">The sequence shown here is derived from an EMBL/GenBank/DDBJ whole genome shotgun (WGS) entry which is preliminary data.</text>
</comment>
<dbReference type="HAMAP" id="MF_01965">
    <property type="entry name" value="NADHX_dehydratase"/>
    <property type="match status" value="1"/>
</dbReference>
<evidence type="ECO:0000259" key="20">
    <source>
        <dbReference type="PROSITE" id="PS51383"/>
    </source>
</evidence>
<comment type="similarity">
    <text evidence="3 19">In the N-terminal section; belongs to the NnrE/AIBP family.</text>
</comment>
<keyword evidence="12 17" id="KW-0456">Lyase</keyword>
<comment type="caution">
    <text evidence="17">Lacks conserved residue(s) required for the propagation of feature annotation.</text>
</comment>
<evidence type="ECO:0000256" key="19">
    <source>
        <dbReference type="PIRNR" id="PIRNR017184"/>
    </source>
</evidence>
<keyword evidence="6 17" id="KW-0547">Nucleotide-binding</keyword>
<feature type="binding site" evidence="18">
    <location>
        <position position="137"/>
    </location>
    <ligand>
        <name>K(+)</name>
        <dbReference type="ChEBI" id="CHEBI:29103"/>
    </ligand>
</feature>
<keyword evidence="13" id="KW-0511">Multifunctional enzyme</keyword>
<dbReference type="EC" id="5.1.99.6" evidence="19"/>
<dbReference type="CDD" id="cd01171">
    <property type="entry name" value="YXKO-related"/>
    <property type="match status" value="1"/>
</dbReference>
<evidence type="ECO:0000259" key="21">
    <source>
        <dbReference type="PROSITE" id="PS51385"/>
    </source>
</evidence>
<name>A0ABT3PPW2_9BACT</name>
<dbReference type="InterPro" id="IPR036652">
    <property type="entry name" value="YjeF_N_dom_sf"/>
</dbReference>
<comment type="catalytic activity">
    <reaction evidence="16 17 19">
        <text>(6S)-NADPHX + ADP = AMP + phosphate + NADPH + H(+)</text>
        <dbReference type="Rhea" id="RHEA:32235"/>
        <dbReference type="ChEBI" id="CHEBI:15378"/>
        <dbReference type="ChEBI" id="CHEBI:43474"/>
        <dbReference type="ChEBI" id="CHEBI:57783"/>
        <dbReference type="ChEBI" id="CHEBI:64076"/>
        <dbReference type="ChEBI" id="CHEBI:456215"/>
        <dbReference type="ChEBI" id="CHEBI:456216"/>
        <dbReference type="EC" id="4.2.1.136"/>
    </reaction>
</comment>
<evidence type="ECO:0000256" key="4">
    <source>
        <dbReference type="ARBA" id="ARBA00009524"/>
    </source>
</evidence>
<evidence type="ECO:0000256" key="7">
    <source>
        <dbReference type="ARBA" id="ARBA00022840"/>
    </source>
</evidence>
<comment type="function">
    <text evidence="14 19">Bifunctional enzyme that catalyzes the epimerization of the S- and R-forms of NAD(P)HX and the dehydration of the S-form of NAD(P)HX at the expense of ADP, which is converted to AMP. This allows the repair of both epimers of NAD(P)HX, a damaged form of NAD(P)H that is a result of enzymatic or heat-dependent hydration.</text>
</comment>
<feature type="domain" description="YjeF N-terminal" evidence="21">
    <location>
        <begin position="16"/>
        <end position="227"/>
    </location>
</feature>
<evidence type="ECO:0000256" key="14">
    <source>
        <dbReference type="ARBA" id="ARBA00025153"/>
    </source>
</evidence>
<evidence type="ECO:0000256" key="10">
    <source>
        <dbReference type="ARBA" id="ARBA00023027"/>
    </source>
</evidence>